<protein>
    <recommendedName>
        <fullName evidence="8">Rieske domain-containing protein</fullName>
    </recommendedName>
</protein>
<evidence type="ECO:0000256" key="2">
    <source>
        <dbReference type="ARBA" id="ARBA00022723"/>
    </source>
</evidence>
<feature type="non-terminal residue" evidence="9">
    <location>
        <position position="1"/>
    </location>
</feature>
<evidence type="ECO:0000256" key="7">
    <source>
        <dbReference type="SAM" id="MobiDB-lite"/>
    </source>
</evidence>
<dbReference type="Pfam" id="PF00355">
    <property type="entry name" value="Rieske"/>
    <property type="match status" value="1"/>
</dbReference>
<sequence length="291" mass="29818">VGVAIAVILLVVLAVAVLAGASRRRDRSAAGLSREARQRDATNPLLGGSDADVAPSGREVEAAAVAARSGSDVAAVESAPPEAFVAPDPAAVGVSRRQFFNRSLVGMMGFGLSGFGGASIAFLWPQGVSGFGSKIKVGNIVELLADISANNGFLYKPEGRMWITAYPNGAVEKARATYSAPELAGMTAGVEGGFDAGLIALYQKCPHLGCRVPNCVSSQWFECPCHGSQYNQVGEKRGGPAPRGMDRFAMSVADGVLTVDTGTIVQGPPIGTNTTGQEAEGPNCIGQASGH</sequence>
<keyword evidence="2" id="KW-0479">Metal-binding</keyword>
<dbReference type="InterPro" id="IPR036922">
    <property type="entry name" value="Rieske_2Fe-2S_sf"/>
</dbReference>
<evidence type="ECO:0000313" key="9">
    <source>
        <dbReference type="EMBL" id="SVA97935.1"/>
    </source>
</evidence>
<name>A0A382A8S0_9ZZZZ</name>
<evidence type="ECO:0000256" key="1">
    <source>
        <dbReference type="ARBA" id="ARBA00022714"/>
    </source>
</evidence>
<organism evidence="9">
    <name type="scientific">marine metagenome</name>
    <dbReference type="NCBI Taxonomy" id="408172"/>
    <lineage>
        <taxon>unclassified sequences</taxon>
        <taxon>metagenomes</taxon>
        <taxon>ecological metagenomes</taxon>
    </lineage>
</organism>
<feature type="domain" description="Rieske" evidence="8">
    <location>
        <begin position="165"/>
        <end position="259"/>
    </location>
</feature>
<dbReference type="GO" id="GO:0016020">
    <property type="term" value="C:membrane"/>
    <property type="evidence" value="ECO:0007669"/>
    <property type="project" value="InterPro"/>
</dbReference>
<dbReference type="PRINTS" id="PR00162">
    <property type="entry name" value="RIESKE"/>
</dbReference>
<reference evidence="9" key="1">
    <citation type="submission" date="2018-05" db="EMBL/GenBank/DDBJ databases">
        <authorList>
            <person name="Lanie J.A."/>
            <person name="Ng W.-L."/>
            <person name="Kazmierczak K.M."/>
            <person name="Andrzejewski T.M."/>
            <person name="Davidsen T.M."/>
            <person name="Wayne K.J."/>
            <person name="Tettelin H."/>
            <person name="Glass J.I."/>
            <person name="Rusch D."/>
            <person name="Podicherti R."/>
            <person name="Tsui H.-C.T."/>
            <person name="Winkler M.E."/>
        </authorList>
    </citation>
    <scope>NUCLEOTIDE SEQUENCE</scope>
</reference>
<keyword evidence="4" id="KW-0411">Iron-sulfur</keyword>
<dbReference type="PANTHER" id="PTHR10134">
    <property type="entry name" value="CYTOCHROME B-C1 COMPLEX SUBUNIT RIESKE, MITOCHONDRIAL"/>
    <property type="match status" value="1"/>
</dbReference>
<evidence type="ECO:0000256" key="4">
    <source>
        <dbReference type="ARBA" id="ARBA00023014"/>
    </source>
</evidence>
<dbReference type="InterPro" id="IPR017941">
    <property type="entry name" value="Rieske_2Fe-2S"/>
</dbReference>
<dbReference type="Gene3D" id="2.102.10.10">
    <property type="entry name" value="Rieske [2Fe-2S] iron-sulphur domain"/>
    <property type="match status" value="1"/>
</dbReference>
<evidence type="ECO:0000256" key="6">
    <source>
        <dbReference type="ARBA" id="ARBA00034078"/>
    </source>
</evidence>
<evidence type="ECO:0000256" key="5">
    <source>
        <dbReference type="ARBA" id="ARBA00023157"/>
    </source>
</evidence>
<keyword evidence="1" id="KW-0001">2Fe-2S</keyword>
<accession>A0A382A8S0</accession>
<dbReference type="SUPFAM" id="SSF50022">
    <property type="entry name" value="ISP domain"/>
    <property type="match status" value="1"/>
</dbReference>
<gene>
    <name evidence="9" type="ORF">METZ01_LOCUS150789</name>
</gene>
<comment type="cofactor">
    <cofactor evidence="6">
        <name>[2Fe-2S] cluster</name>
        <dbReference type="ChEBI" id="CHEBI:190135"/>
    </cofactor>
</comment>
<dbReference type="GO" id="GO:0046872">
    <property type="term" value="F:metal ion binding"/>
    <property type="evidence" value="ECO:0007669"/>
    <property type="project" value="UniProtKB-KW"/>
</dbReference>
<proteinExistence type="predicted"/>
<dbReference type="EMBL" id="UINC01024401">
    <property type="protein sequence ID" value="SVA97935.1"/>
    <property type="molecule type" value="Genomic_DNA"/>
</dbReference>
<evidence type="ECO:0000259" key="8">
    <source>
        <dbReference type="PROSITE" id="PS51296"/>
    </source>
</evidence>
<keyword evidence="5" id="KW-1015">Disulfide bond</keyword>
<dbReference type="InterPro" id="IPR005805">
    <property type="entry name" value="Rieske_Fe-S_prot_C"/>
</dbReference>
<dbReference type="InterPro" id="IPR014349">
    <property type="entry name" value="Rieske_Fe-S_prot"/>
</dbReference>
<dbReference type="GO" id="GO:0051537">
    <property type="term" value="F:2 iron, 2 sulfur cluster binding"/>
    <property type="evidence" value="ECO:0007669"/>
    <property type="project" value="UniProtKB-KW"/>
</dbReference>
<feature type="region of interest" description="Disordered" evidence="7">
    <location>
        <begin position="266"/>
        <end position="291"/>
    </location>
</feature>
<evidence type="ECO:0000256" key="3">
    <source>
        <dbReference type="ARBA" id="ARBA00023004"/>
    </source>
</evidence>
<dbReference type="PROSITE" id="PS51296">
    <property type="entry name" value="RIESKE"/>
    <property type="match status" value="1"/>
</dbReference>
<dbReference type="AlphaFoldDB" id="A0A382A8S0"/>
<feature type="region of interest" description="Disordered" evidence="7">
    <location>
        <begin position="29"/>
        <end position="53"/>
    </location>
</feature>
<keyword evidence="3" id="KW-0408">Iron</keyword>